<keyword evidence="2 11" id="KW-0235">DNA replication</keyword>
<evidence type="ECO:0000256" key="11">
    <source>
        <dbReference type="HAMAP-Rule" id="MF_00983"/>
    </source>
</evidence>
<dbReference type="InterPro" id="IPR005259">
    <property type="entry name" value="PriA"/>
</dbReference>
<dbReference type="AlphaFoldDB" id="A0A060REF4"/>
<feature type="domain" description="Primosomal protein N C-terminal" evidence="13">
    <location>
        <begin position="606"/>
        <end position="699"/>
    </location>
</feature>
<dbReference type="KEGG" id="rbc:BN938_2973"/>
<dbReference type="Proteomes" id="UP000027616">
    <property type="component" value="Chromosome I"/>
</dbReference>
<evidence type="ECO:0000256" key="6">
    <source>
        <dbReference type="ARBA" id="ARBA00022806"/>
    </source>
</evidence>
<feature type="binding site" evidence="11">
    <location>
        <position position="424"/>
    </location>
    <ligand>
        <name>Zn(2+)</name>
        <dbReference type="ChEBI" id="CHEBI:29105"/>
        <label>2</label>
    </ligand>
</feature>
<dbReference type="GO" id="GO:0043138">
    <property type="term" value="F:3'-5' DNA helicase activity"/>
    <property type="evidence" value="ECO:0007669"/>
    <property type="project" value="TreeGrafter"/>
</dbReference>
<dbReference type="InterPro" id="IPR027417">
    <property type="entry name" value="P-loop_NTPase"/>
</dbReference>
<dbReference type="GO" id="GO:0006270">
    <property type="term" value="P:DNA replication initiation"/>
    <property type="evidence" value="ECO:0007669"/>
    <property type="project" value="TreeGrafter"/>
</dbReference>
<dbReference type="Pfam" id="PF17764">
    <property type="entry name" value="PriA_3primeBD"/>
    <property type="match status" value="1"/>
</dbReference>
<feature type="binding site" evidence="11">
    <location>
        <position position="455"/>
    </location>
    <ligand>
        <name>Zn(2+)</name>
        <dbReference type="ChEBI" id="CHEBI:29105"/>
        <label>1</label>
    </ligand>
</feature>
<evidence type="ECO:0000313" key="15">
    <source>
        <dbReference type="EMBL" id="CDN33038.1"/>
    </source>
</evidence>
<reference evidence="15 16" key="1">
    <citation type="journal article" date="2015" name="Genome Announc.">
        <title>Complete Genome Sequence of the Novel Leech Symbiont Mucinivorans hirudinis M3T.</title>
        <authorList>
            <person name="Nelson M.C."/>
            <person name="Bomar L."/>
            <person name="Graf J."/>
        </authorList>
    </citation>
    <scope>NUCLEOTIDE SEQUENCE [LARGE SCALE GENOMIC DNA]</scope>
    <source>
        <strain evidence="16">M3</strain>
    </source>
</reference>
<evidence type="ECO:0000256" key="1">
    <source>
        <dbReference type="ARBA" id="ARBA00022515"/>
    </source>
</evidence>
<evidence type="ECO:0000256" key="7">
    <source>
        <dbReference type="ARBA" id="ARBA00022833"/>
    </source>
</evidence>
<dbReference type="eggNOG" id="COG1198">
    <property type="taxonomic scope" value="Bacteria"/>
</dbReference>
<evidence type="ECO:0000313" key="16">
    <source>
        <dbReference type="Proteomes" id="UP000027616"/>
    </source>
</evidence>
<keyword evidence="5" id="KW-0378">Hydrolase</keyword>
<keyword evidence="8 11" id="KW-0067">ATP-binding</keyword>
<protein>
    <recommendedName>
        <fullName evidence="11">Probable replication restart protein PriA</fullName>
    </recommendedName>
    <alternativeName>
        <fullName evidence="11">Putative ATP-dependent DNA helicase PriA</fullName>
    </alternativeName>
</protein>
<name>A0A060REF4_9BACT</name>
<evidence type="ECO:0000256" key="3">
    <source>
        <dbReference type="ARBA" id="ARBA00022723"/>
    </source>
</evidence>
<evidence type="ECO:0000259" key="12">
    <source>
        <dbReference type="Pfam" id="PF17764"/>
    </source>
</evidence>
<comment type="similarity">
    <text evidence="11">Belongs to the helicase family. PriA subfamily.</text>
</comment>
<comment type="subunit">
    <text evidence="11">Component of the replication restart primosome.</text>
</comment>
<dbReference type="GO" id="GO:0003677">
    <property type="term" value="F:DNA binding"/>
    <property type="evidence" value="ECO:0007669"/>
    <property type="project" value="UniProtKB-UniRule"/>
</dbReference>
<dbReference type="InterPro" id="IPR040498">
    <property type="entry name" value="PriA_CRR"/>
</dbReference>
<dbReference type="Pfam" id="PF18319">
    <property type="entry name" value="Zn_ribbon_PriA"/>
    <property type="match status" value="1"/>
</dbReference>
<comment type="function">
    <text evidence="11">Initiates the restart of stalled replication forks, which reloads the replicative helicase on sites other than the origin of replication. Recognizes and binds to abandoned replication forks and remodels them to uncover a helicase loading site. Promotes assembly of the primosome at these replication forks.</text>
</comment>
<keyword evidence="4 11" id="KW-0547">Nucleotide-binding</keyword>
<keyword evidence="1 11" id="KW-0639">Primosome</keyword>
<keyword evidence="3 11" id="KW-0479">Metal-binding</keyword>
<evidence type="ECO:0000256" key="8">
    <source>
        <dbReference type="ARBA" id="ARBA00022840"/>
    </source>
</evidence>
<evidence type="ECO:0000259" key="13">
    <source>
        <dbReference type="Pfam" id="PF18074"/>
    </source>
</evidence>
<keyword evidence="6 15" id="KW-0347">Helicase</keyword>
<dbReference type="EMBL" id="HG934468">
    <property type="protein sequence ID" value="CDN33038.1"/>
    <property type="molecule type" value="Genomic_DNA"/>
</dbReference>
<keyword evidence="10" id="KW-0413">Isomerase</keyword>
<evidence type="ECO:0000256" key="10">
    <source>
        <dbReference type="ARBA" id="ARBA00023235"/>
    </source>
</evidence>
<dbReference type="PANTHER" id="PTHR30580:SF0">
    <property type="entry name" value="PRIMOSOMAL PROTEIN N"/>
    <property type="match status" value="1"/>
</dbReference>
<dbReference type="GO" id="GO:0005524">
    <property type="term" value="F:ATP binding"/>
    <property type="evidence" value="ECO:0007669"/>
    <property type="project" value="UniProtKB-UniRule"/>
</dbReference>
<keyword evidence="16" id="KW-1185">Reference proteome</keyword>
<organism evidence="15 16">
    <name type="scientific">Mucinivorans hirudinis</name>
    <dbReference type="NCBI Taxonomy" id="1433126"/>
    <lineage>
        <taxon>Bacteria</taxon>
        <taxon>Pseudomonadati</taxon>
        <taxon>Bacteroidota</taxon>
        <taxon>Bacteroidia</taxon>
        <taxon>Bacteroidales</taxon>
        <taxon>Rikenellaceae</taxon>
        <taxon>Mucinivorans</taxon>
    </lineage>
</organism>
<evidence type="ECO:0000256" key="2">
    <source>
        <dbReference type="ARBA" id="ARBA00022705"/>
    </source>
</evidence>
<dbReference type="STRING" id="1433126.BN938_2973"/>
<proteinExistence type="inferred from homology"/>
<dbReference type="InterPro" id="IPR042115">
    <property type="entry name" value="PriA_3primeBD_sf"/>
</dbReference>
<dbReference type="InterPro" id="IPR041236">
    <property type="entry name" value="PriA_C"/>
</dbReference>
<dbReference type="GO" id="GO:0006302">
    <property type="term" value="P:double-strand break repair"/>
    <property type="evidence" value="ECO:0007669"/>
    <property type="project" value="InterPro"/>
</dbReference>
<gene>
    <name evidence="11" type="primary">priA</name>
    <name evidence="15" type="ORF">BN938_2973</name>
</gene>
<evidence type="ECO:0000256" key="4">
    <source>
        <dbReference type="ARBA" id="ARBA00022741"/>
    </source>
</evidence>
<feature type="domain" description="Primosomal protein N' 3' DNA-binding" evidence="12">
    <location>
        <begin position="5"/>
        <end position="97"/>
    </location>
</feature>
<dbReference type="Pfam" id="PF18074">
    <property type="entry name" value="PriA_C"/>
    <property type="match status" value="1"/>
</dbReference>
<dbReference type="Gene3D" id="3.40.1440.60">
    <property type="entry name" value="PriA, 3(prime) DNA-binding domain"/>
    <property type="match status" value="1"/>
</dbReference>
<dbReference type="GO" id="GO:0006310">
    <property type="term" value="P:DNA recombination"/>
    <property type="evidence" value="ECO:0007669"/>
    <property type="project" value="InterPro"/>
</dbReference>
<dbReference type="HAMAP" id="MF_00983">
    <property type="entry name" value="PriA"/>
    <property type="match status" value="1"/>
</dbReference>
<feature type="binding site" evidence="11">
    <location>
        <position position="439"/>
    </location>
    <ligand>
        <name>Zn(2+)</name>
        <dbReference type="ChEBI" id="CHEBI:29105"/>
        <label>2</label>
    </ligand>
</feature>
<feature type="binding site" evidence="11">
    <location>
        <position position="452"/>
    </location>
    <ligand>
        <name>Zn(2+)</name>
        <dbReference type="ChEBI" id="CHEBI:29105"/>
        <label>1</label>
    </ligand>
</feature>
<comment type="caution">
    <text evidence="11">As this protein does not have any detectable helicase domains, it probably does not have helicase activity.</text>
</comment>
<dbReference type="HOGENOM" id="CLU_013353_3_1_10"/>
<evidence type="ECO:0000259" key="14">
    <source>
        <dbReference type="Pfam" id="PF18319"/>
    </source>
</evidence>
<evidence type="ECO:0000256" key="5">
    <source>
        <dbReference type="ARBA" id="ARBA00022801"/>
    </source>
</evidence>
<dbReference type="PATRIC" id="fig|1433126.3.peg.2944"/>
<dbReference type="GO" id="GO:0006269">
    <property type="term" value="P:DNA replication, synthesis of primer"/>
    <property type="evidence" value="ECO:0007669"/>
    <property type="project" value="UniProtKB-KW"/>
</dbReference>
<dbReference type="PANTHER" id="PTHR30580">
    <property type="entry name" value="PRIMOSOMAL PROTEIN N"/>
    <property type="match status" value="1"/>
</dbReference>
<keyword evidence="9 11" id="KW-0238">DNA-binding</keyword>
<feature type="binding site" evidence="11">
    <location>
        <position position="412"/>
    </location>
    <ligand>
        <name>Zn(2+)</name>
        <dbReference type="ChEBI" id="CHEBI:29105"/>
        <label>1</label>
    </ligand>
</feature>
<dbReference type="GO" id="GO:0008270">
    <property type="term" value="F:zinc ion binding"/>
    <property type="evidence" value="ECO:0007669"/>
    <property type="project" value="UniProtKB-UniRule"/>
</dbReference>
<dbReference type="InterPro" id="IPR041222">
    <property type="entry name" value="PriA_3primeBD"/>
</dbReference>
<accession>A0A060REF4</accession>
<dbReference type="NCBIfam" id="TIGR00595">
    <property type="entry name" value="priA"/>
    <property type="match status" value="1"/>
</dbReference>
<dbReference type="OrthoDB" id="9759544at2"/>
<feature type="domain" description="PriA DNA helicase Cys-rich region (CRR)" evidence="14">
    <location>
        <begin position="421"/>
        <end position="444"/>
    </location>
</feature>
<dbReference type="GO" id="GO:1990077">
    <property type="term" value="C:primosome complex"/>
    <property type="evidence" value="ECO:0007669"/>
    <property type="project" value="UniProtKB-UniRule"/>
</dbReference>
<keyword evidence="7 11" id="KW-0862">Zinc</keyword>
<feature type="binding site" evidence="11">
    <location>
        <position position="421"/>
    </location>
    <ligand>
        <name>Zn(2+)</name>
        <dbReference type="ChEBI" id="CHEBI:29105"/>
        <label>2</label>
    </ligand>
</feature>
<dbReference type="GO" id="GO:0016787">
    <property type="term" value="F:hydrolase activity"/>
    <property type="evidence" value="ECO:0007669"/>
    <property type="project" value="UniProtKB-KW"/>
</dbReference>
<evidence type="ECO:0000256" key="9">
    <source>
        <dbReference type="ARBA" id="ARBA00023125"/>
    </source>
</evidence>
<sequence length="700" mass="79969">MFYPEILLDLALPATLTYATQQSVAIGARVRVSLNRRMYIGVVVSVSNEQPEFKTLPIEEIIDTEEVFITPEQIELWRWIADYYIVPLGVVYGFVMPKFFRDGALSPKQEDFVTTVDNVNYTAELENLKRAKKQQDLLGKIIGSETPLSKKEISEKTILKNLLDKGLVKIVSENQKLKPIQNANQPANELYDLVKKAFEKNDKVLLFEREQVDKTELYCKLITENSRQTLILLPDGFSAEALYEQINAILGGGVVLYTPLIASERQRQQTFLYSVRQARAVVGSWTALFLPMQELGLVVIEQEQDAAYKIRENSPRLNLRDAALVRAAKEGALTLLTSEAPSVESYYNATRGLWEMVYYQPSEPRKVEFMVLERGKELLSKYLRKRIEEALERGQQALVFQNRRGFSMWVECSDCADIPTCEHCNVSLTYHKADNTLRCHYCGYLKTFNHRCEKCKSTNIIFQGRGTERIEESLQEIFPAANVVRLDYDSTRARGSFEQIAAAVATASCDIIVGTQMVVRGLDFRRISVVGIANADNMLSQPDFRNAERAFTLLTQLSNRIGSSEGEVIIQTTKRLDAVIKAVAEQNPRKFYEIEIAQREALHYPPFTRNILITITHPDRHTLYQTTQELDSKLREIFGSRLSSPFEPSVERQQERYYLQFYLRIERAKSTARAKEFIKKIVSELPKSPLSTIVVDVDPV</sequence>
<dbReference type="SUPFAM" id="SSF52540">
    <property type="entry name" value="P-loop containing nucleoside triphosphate hydrolases"/>
    <property type="match status" value="2"/>
</dbReference>
<comment type="cofactor">
    <cofactor evidence="11">
        <name>Zn(2+)</name>
        <dbReference type="ChEBI" id="CHEBI:29105"/>
    </cofactor>
    <text evidence="11">Binds 2 zinc ions per subunit.</text>
</comment>
<feature type="binding site" evidence="11">
    <location>
        <position position="415"/>
    </location>
    <ligand>
        <name>Zn(2+)</name>
        <dbReference type="ChEBI" id="CHEBI:29105"/>
        <label>1</label>
    </ligand>
</feature>
<feature type="binding site" evidence="11">
    <location>
        <position position="442"/>
    </location>
    <ligand>
        <name>Zn(2+)</name>
        <dbReference type="ChEBI" id="CHEBI:29105"/>
        <label>2</label>
    </ligand>
</feature>
<dbReference type="Gene3D" id="3.40.50.300">
    <property type="entry name" value="P-loop containing nucleotide triphosphate hydrolases"/>
    <property type="match status" value="2"/>
</dbReference>